<dbReference type="Pfam" id="PF24622">
    <property type="entry name" value="TMP_4"/>
    <property type="match status" value="1"/>
</dbReference>
<dbReference type="InterPro" id="IPR009628">
    <property type="entry name" value="Phage_tape_measure_N"/>
</dbReference>
<reference evidence="4" key="1">
    <citation type="journal article" date="2014" name="Genome Announc.">
        <title>Draft Genome Sequence of Pseudomonas moraviensis R28-S.</title>
        <authorList>
            <person name="Hunter S.S."/>
            <person name="Yano H."/>
            <person name="Loftie-Eaton W."/>
            <person name="Hughes J."/>
            <person name="De Gelder L."/>
            <person name="Stragier P."/>
            <person name="De Vos P."/>
            <person name="Settles M.L."/>
            <person name="Top E.M."/>
        </authorList>
    </citation>
    <scope>NUCLEOTIDE SEQUENCE [LARGE SCALE GENOMIC DNA]</scope>
    <source>
        <strain evidence="4">R28-S</strain>
    </source>
</reference>
<dbReference type="HOGENOM" id="CLU_008450_0_3_6"/>
<accession>V8R649</accession>
<comment type="caution">
    <text evidence="4">The sequence shown here is derived from an EMBL/GenBank/DDBJ whole genome shotgun (WGS) entry which is preliminary data.</text>
</comment>
<evidence type="ECO:0008006" key="5">
    <source>
        <dbReference type="Google" id="ProtNLM"/>
    </source>
</evidence>
<gene>
    <name evidence="4" type="ORF">PMO01_17190</name>
</gene>
<evidence type="ECO:0000259" key="3">
    <source>
        <dbReference type="Pfam" id="PF09718"/>
    </source>
</evidence>
<dbReference type="eggNOG" id="COG5185">
    <property type="taxonomic scope" value="Bacteria"/>
</dbReference>
<sequence length="843" mass="90282">MTQTSRLVIELDSRDAEQKATDVRKALGALEDAGLSIKPAMDKARDGMESMGKGAEKASKSIEDEREEIEQLLSSIDPLTRKMNELEKQELALAKARKSGKIDLDTYNDYQDKLKSTRSALTGFNSDLNKTGMSAKATAAALRGVPAQFTDIATSLQGGQAPLTVFLQQGGQLKDMFGGAGPAAKALGGYVLGLINPLTVAAAAIGTLGVAYYQGSKEADAYRLSIVTTGNAAGTTTDALASMAVRIGSTVGTTGEAAAALALLASNGKIASDGFEQIATSAISFERATGKAVSDTVSEFAALADDPVKAVAALNEKYNFLTASVYEQIRAAQDMGEKEAAASIAQEAYAKALDARSKTMRDSLGIVEKAWGGITKAAKDSWDAMLGVGRTQSLDEQIANTKQLLADRKDSFVSKLFPDDLGQNSQSTKFLEQRLKLLEQQREVLVDQGKAEGENARIQREGLAAYDGFQKSIEGNFSKTQKMNKALEDEEKRIAAARLAGYTITAEQEAAAYKAIRENSTYKEAAAKKEKAYTEDAGTKALDQAKQQYAVLMEQSSLIDQQGVGTKALGAAAKDLIEWEQQLANIKTKQTLTADQQSLLAKADQITAVKTQSAEQEKLNALKKEELETSAKLLAFQENLTNQLNLSREGLSNELAGIGMGQKGRERLREDLKIRQDYQKQLTKLTYDYNKIVNPTSADTELYDRETQSIKDALDIRLGDQEQFYKDLDRAQADWSNGANDAWHDYVDEAGNIAGQTYDLFDNAFRGMEDSLVDFVTGGKLSFKDLADSIIADIARIIIKTQVVTPLLNSLFGGGAGAGGGGGIASLFSGSSSNGSGGGGLFS</sequence>
<organism evidence="4">
    <name type="scientific">Pseudomonas moraviensis R28-S</name>
    <dbReference type="NCBI Taxonomy" id="1395516"/>
    <lineage>
        <taxon>Bacteria</taxon>
        <taxon>Pseudomonadati</taxon>
        <taxon>Pseudomonadota</taxon>
        <taxon>Gammaproteobacteria</taxon>
        <taxon>Pseudomonadales</taxon>
        <taxon>Pseudomonadaceae</taxon>
        <taxon>Pseudomonas</taxon>
    </lineage>
</organism>
<feature type="compositionally biased region" description="Basic and acidic residues" evidence="1">
    <location>
        <begin position="40"/>
        <end position="63"/>
    </location>
</feature>
<feature type="region of interest" description="Disordered" evidence="1">
    <location>
        <begin position="38"/>
        <end position="66"/>
    </location>
</feature>
<dbReference type="PATRIC" id="fig|1395516.4.peg.3488"/>
<evidence type="ECO:0000259" key="2">
    <source>
        <dbReference type="Pfam" id="PF06791"/>
    </source>
</evidence>
<proteinExistence type="predicted"/>
<dbReference type="InterPro" id="IPR006431">
    <property type="entry name" value="Phage_tape_meas_C"/>
</dbReference>
<dbReference type="RefSeq" id="WP_024013523.1">
    <property type="nucleotide sequence ID" value="NZ_CM002330.1"/>
</dbReference>
<evidence type="ECO:0000313" key="4">
    <source>
        <dbReference type="EMBL" id="ETF07020.1"/>
    </source>
</evidence>
<dbReference type="AlphaFoldDB" id="V8R649"/>
<name>V8R649_9PSED</name>
<evidence type="ECO:0000256" key="1">
    <source>
        <dbReference type="SAM" id="MobiDB-lite"/>
    </source>
</evidence>
<feature type="non-terminal residue" evidence="4">
    <location>
        <position position="843"/>
    </location>
</feature>
<dbReference type="Proteomes" id="UP000024771">
    <property type="component" value="Chromosome"/>
</dbReference>
<dbReference type="EMBL" id="AYMZ01000007">
    <property type="protein sequence ID" value="ETF07020.1"/>
    <property type="molecule type" value="Genomic_DNA"/>
</dbReference>
<protein>
    <recommendedName>
        <fullName evidence="5">Phage tail tape measure protein</fullName>
    </recommendedName>
</protein>
<dbReference type="NCBIfam" id="TIGR01541">
    <property type="entry name" value="tape_meas_lam_C"/>
    <property type="match status" value="1"/>
</dbReference>
<dbReference type="Pfam" id="PF06791">
    <property type="entry name" value="TMP_2"/>
    <property type="match status" value="1"/>
</dbReference>
<feature type="domain" description="Bacteriophage tail tape measure C-terminal" evidence="3">
    <location>
        <begin position="734"/>
        <end position="807"/>
    </location>
</feature>
<feature type="domain" description="Bacteriophage tail tape measure N-terminal" evidence="2">
    <location>
        <begin position="128"/>
        <end position="330"/>
    </location>
</feature>
<dbReference type="Pfam" id="PF09718">
    <property type="entry name" value="Tape_meas_lam_C"/>
    <property type="match status" value="1"/>
</dbReference>